<reference evidence="1 2" key="1">
    <citation type="submission" date="2021-03" db="EMBL/GenBank/DDBJ databases">
        <title>Genomic Encyclopedia of Type Strains, Phase IV (KMG-IV): sequencing the most valuable type-strain genomes for metagenomic binning, comparative biology and taxonomic classification.</title>
        <authorList>
            <person name="Goeker M."/>
        </authorList>
    </citation>
    <scope>NUCLEOTIDE SEQUENCE [LARGE SCALE GENOMIC DNA]</scope>
    <source>
        <strain evidence="1 2">DSM 27138</strain>
    </source>
</reference>
<gene>
    <name evidence="1" type="ORF">J2Z79_001235</name>
</gene>
<dbReference type="EMBL" id="JAGGLG010000007">
    <property type="protein sequence ID" value="MBP2017850.1"/>
    <property type="molecule type" value="Genomic_DNA"/>
</dbReference>
<sequence length="174" mass="19640">MQLVRIGDKVINPERIYRMVDRMLELRAQGHSQQEVAEILDVDRTLISRLESVGEMRKGKKIALVGFPVKNGPELTQMAQAEGVDFILLMSDQERLDFARSQNGIEVLNQVMRLIARARECDAVIFIGSDQRLKMVEALVGPHVIGIEIGRSPMSEDVYVDPDRVRSLIRSLQG</sequence>
<dbReference type="RefSeq" id="WP_209465988.1">
    <property type="nucleotide sequence ID" value="NZ_JAGGLG010000007.1"/>
</dbReference>
<organism evidence="1 2">
    <name type="scientific">Symbiobacterium terraclitae</name>
    <dbReference type="NCBI Taxonomy" id="557451"/>
    <lineage>
        <taxon>Bacteria</taxon>
        <taxon>Bacillati</taxon>
        <taxon>Bacillota</taxon>
        <taxon>Clostridia</taxon>
        <taxon>Eubacteriales</taxon>
        <taxon>Symbiobacteriaceae</taxon>
        <taxon>Symbiobacterium</taxon>
    </lineage>
</organism>
<name>A0ABS4JS90_9FIRM</name>
<comment type="caution">
    <text evidence="1">The sequence shown here is derived from an EMBL/GenBank/DDBJ whole genome shotgun (WGS) entry which is preliminary data.</text>
</comment>
<dbReference type="Proteomes" id="UP001519289">
    <property type="component" value="Unassembled WGS sequence"/>
</dbReference>
<accession>A0ABS4JS90</accession>
<evidence type="ECO:0000313" key="1">
    <source>
        <dbReference type="EMBL" id="MBP2017850.1"/>
    </source>
</evidence>
<keyword evidence="2" id="KW-1185">Reference proteome</keyword>
<protein>
    <submittedName>
        <fullName evidence="1">Transcriptional regulator</fullName>
    </submittedName>
</protein>
<proteinExistence type="predicted"/>
<evidence type="ECO:0000313" key="2">
    <source>
        <dbReference type="Proteomes" id="UP001519289"/>
    </source>
</evidence>